<dbReference type="HOGENOM" id="CLU_2946872_0_0_9"/>
<dbReference type="Proteomes" id="UP000014003">
    <property type="component" value="Unassembled WGS sequence"/>
</dbReference>
<accession>R8D8K9</accession>
<organism evidence="1 2">
    <name type="scientific">Bacillus cereus HuA3-9</name>
    <dbReference type="NCBI Taxonomy" id="1053205"/>
    <lineage>
        <taxon>Bacteria</taxon>
        <taxon>Bacillati</taxon>
        <taxon>Bacillota</taxon>
        <taxon>Bacilli</taxon>
        <taxon>Bacillales</taxon>
        <taxon>Bacillaceae</taxon>
        <taxon>Bacillus</taxon>
        <taxon>Bacillus cereus group</taxon>
    </lineage>
</organism>
<dbReference type="AlphaFoldDB" id="R8D8K9"/>
<reference evidence="1 2" key="1">
    <citation type="submission" date="2012-12" db="EMBL/GenBank/DDBJ databases">
        <title>The Genome Sequence of Bacillus cereus HuA3-9.</title>
        <authorList>
            <consortium name="The Broad Institute Genome Sequencing Platform"/>
            <consortium name="The Broad Institute Genome Sequencing Center for Infectious Disease"/>
            <person name="Feldgarden M."/>
            <person name="Van der Auwera G.A."/>
            <person name="Mahillon J."/>
            <person name="Duprez V."/>
            <person name="Timmery S."/>
            <person name="Mattelet C."/>
            <person name="Dierick K."/>
            <person name="Sun M."/>
            <person name="Yu Z."/>
            <person name="Zhu L."/>
            <person name="Hu X."/>
            <person name="Shank E.B."/>
            <person name="Swiecicka I."/>
            <person name="Hansen B.M."/>
            <person name="Andrup L."/>
            <person name="Walker B."/>
            <person name="Young S.K."/>
            <person name="Zeng Q."/>
            <person name="Gargeya S."/>
            <person name="Fitzgerald M."/>
            <person name="Haas B."/>
            <person name="Abouelleil A."/>
            <person name="Alvarado L."/>
            <person name="Arachchi H.M."/>
            <person name="Berlin A.M."/>
            <person name="Chapman S.B."/>
            <person name="Dewar J."/>
            <person name="Goldberg J."/>
            <person name="Griggs A."/>
            <person name="Gujja S."/>
            <person name="Hansen M."/>
            <person name="Howarth C."/>
            <person name="Imamovic A."/>
            <person name="Larimer J."/>
            <person name="McCowan C."/>
            <person name="Murphy C."/>
            <person name="Neiman D."/>
            <person name="Pearson M."/>
            <person name="Priest M."/>
            <person name="Roberts A."/>
            <person name="Saif S."/>
            <person name="Shea T."/>
            <person name="Sisk P."/>
            <person name="Sykes S."/>
            <person name="Wortman J."/>
            <person name="Nusbaum C."/>
            <person name="Birren B."/>
        </authorList>
    </citation>
    <scope>NUCLEOTIDE SEQUENCE [LARGE SCALE GENOMIC DNA]</scope>
    <source>
        <strain evidence="1 2">HuA3-9</strain>
    </source>
</reference>
<evidence type="ECO:0000313" key="1">
    <source>
        <dbReference type="EMBL" id="EOO20228.1"/>
    </source>
</evidence>
<feature type="non-terminal residue" evidence="1">
    <location>
        <position position="1"/>
    </location>
</feature>
<sequence>DGTLYAMKVARTVLSGGKDGDNFKVLPIATNREGNNDDSMGQASIPCIKVIILLQRGQF</sequence>
<comment type="caution">
    <text evidence="1">The sequence shown here is derived from an EMBL/GenBank/DDBJ whole genome shotgun (WGS) entry which is preliminary data.</text>
</comment>
<dbReference type="EMBL" id="AHDZ01000017">
    <property type="protein sequence ID" value="EOO20228.1"/>
    <property type="molecule type" value="Genomic_DNA"/>
</dbReference>
<evidence type="ECO:0000313" key="2">
    <source>
        <dbReference type="Proteomes" id="UP000014003"/>
    </source>
</evidence>
<dbReference type="PATRIC" id="fig|1053205.3.peg.1770"/>
<proteinExistence type="predicted"/>
<protein>
    <submittedName>
        <fullName evidence="1">Uncharacterized protein</fullName>
    </submittedName>
</protein>
<name>R8D8K9_BACCE</name>
<gene>
    <name evidence="1" type="ORF">IGA_01740</name>
</gene>